<dbReference type="AlphaFoldDB" id="A0AAN7Z0B0"/>
<evidence type="ECO:0000313" key="3">
    <source>
        <dbReference type="Proteomes" id="UP001344447"/>
    </source>
</evidence>
<dbReference type="Gene3D" id="2.60.120.620">
    <property type="entry name" value="q2cbj1_9rhob like domain"/>
    <property type="match status" value="1"/>
</dbReference>
<dbReference type="PANTHER" id="PTHR20883">
    <property type="entry name" value="PHYTANOYL-COA DIOXYGENASE DOMAIN CONTAINING 1"/>
    <property type="match status" value="1"/>
</dbReference>
<organism evidence="2 3">
    <name type="scientific">Dictyostelium firmibasis</name>
    <dbReference type="NCBI Taxonomy" id="79012"/>
    <lineage>
        <taxon>Eukaryota</taxon>
        <taxon>Amoebozoa</taxon>
        <taxon>Evosea</taxon>
        <taxon>Eumycetozoa</taxon>
        <taxon>Dictyostelia</taxon>
        <taxon>Dictyosteliales</taxon>
        <taxon>Dictyosteliaceae</taxon>
        <taxon>Dictyostelium</taxon>
    </lineage>
</organism>
<dbReference type="PANTHER" id="PTHR20883:SF14">
    <property type="entry name" value="PHYTANOYL-COA DIOXYGENASE"/>
    <property type="match status" value="1"/>
</dbReference>
<evidence type="ECO:0000313" key="2">
    <source>
        <dbReference type="EMBL" id="KAK5579380.1"/>
    </source>
</evidence>
<name>A0AAN7Z0B0_9MYCE</name>
<dbReference type="SUPFAM" id="SSF51197">
    <property type="entry name" value="Clavaminate synthase-like"/>
    <property type="match status" value="1"/>
</dbReference>
<evidence type="ECO:0008006" key="4">
    <source>
        <dbReference type="Google" id="ProtNLM"/>
    </source>
</evidence>
<comment type="caution">
    <text evidence="2">The sequence shown here is derived from an EMBL/GenBank/DDBJ whole genome shotgun (WGS) entry which is preliminary data.</text>
</comment>
<evidence type="ECO:0000256" key="1">
    <source>
        <dbReference type="ARBA" id="ARBA00001962"/>
    </source>
</evidence>
<dbReference type="InterPro" id="IPR008775">
    <property type="entry name" value="Phytyl_CoA_dOase-like"/>
</dbReference>
<dbReference type="EMBL" id="JAVFKY010000003">
    <property type="protein sequence ID" value="KAK5579380.1"/>
    <property type="molecule type" value="Genomic_DNA"/>
</dbReference>
<dbReference type="Pfam" id="PF05721">
    <property type="entry name" value="PhyH"/>
    <property type="match status" value="1"/>
</dbReference>
<sequence>MKELFLKEKERFLKDGYIIINDFFNEKEFEPIKREIENETNSLIKRLYSNGLIKTDYSLNDKLSVDMKLIEAEKEYLGTSILLHTEFASRLKRSFGEQLFQNCKLLDLVEVLLDSEEISGHPEWNLRSKTPNNKYFNVPWHQDSAYLEVGAENYKQITVWIPLVDINENNGPLQILPFSNQQNNDTKNNNNNNIIQEPLLNHKLQKILDPNFKDSWYLEIEEKELENYFKDYKSIIKTCSPLSIGSMVLFTNKTIHCSLPNLSNSVRWTIDIRFLNSNDPTGFNPIDQKDIENKMKLRSKNKNKIPIDYSIWSPQSTPILMSNNNNDNILEQKNNDDNLKNYSIEGPWFSRWQ</sequence>
<comment type="cofactor">
    <cofactor evidence="1">
        <name>Fe cation</name>
        <dbReference type="ChEBI" id="CHEBI:24875"/>
    </cofactor>
</comment>
<reference evidence="2 3" key="1">
    <citation type="submission" date="2023-11" db="EMBL/GenBank/DDBJ databases">
        <title>Dfirmibasis_genome.</title>
        <authorList>
            <person name="Edelbroek B."/>
            <person name="Kjellin J."/>
            <person name="Jerlstrom-Hultqvist J."/>
            <person name="Soderbom F."/>
        </authorList>
    </citation>
    <scope>NUCLEOTIDE SEQUENCE [LARGE SCALE GENOMIC DNA]</scope>
    <source>
        <strain evidence="2 3">TNS-C-14</strain>
    </source>
</reference>
<dbReference type="Proteomes" id="UP001344447">
    <property type="component" value="Unassembled WGS sequence"/>
</dbReference>
<gene>
    <name evidence="2" type="ORF">RB653_009062</name>
</gene>
<accession>A0AAN7Z0B0</accession>
<proteinExistence type="predicted"/>
<keyword evidence="3" id="KW-1185">Reference proteome</keyword>
<protein>
    <recommendedName>
        <fullName evidence="4">Phytanoyl-CoA dioxygenase</fullName>
    </recommendedName>
</protein>